<organism evidence="1 2">
    <name type="scientific">Mesorhabditis spiculigera</name>
    <dbReference type="NCBI Taxonomy" id="96644"/>
    <lineage>
        <taxon>Eukaryota</taxon>
        <taxon>Metazoa</taxon>
        <taxon>Ecdysozoa</taxon>
        <taxon>Nematoda</taxon>
        <taxon>Chromadorea</taxon>
        <taxon>Rhabditida</taxon>
        <taxon>Rhabditina</taxon>
        <taxon>Rhabditomorpha</taxon>
        <taxon>Rhabditoidea</taxon>
        <taxon>Rhabditidae</taxon>
        <taxon>Mesorhabditinae</taxon>
        <taxon>Mesorhabditis</taxon>
    </lineage>
</organism>
<evidence type="ECO:0000313" key="2">
    <source>
        <dbReference type="Proteomes" id="UP001177023"/>
    </source>
</evidence>
<comment type="caution">
    <text evidence="1">The sequence shown here is derived from an EMBL/GenBank/DDBJ whole genome shotgun (WGS) entry which is preliminary data.</text>
</comment>
<dbReference type="Proteomes" id="UP001177023">
    <property type="component" value="Unassembled WGS sequence"/>
</dbReference>
<reference evidence="1" key="1">
    <citation type="submission" date="2023-06" db="EMBL/GenBank/DDBJ databases">
        <authorList>
            <person name="Delattre M."/>
        </authorList>
    </citation>
    <scope>NUCLEOTIDE SEQUENCE</scope>
    <source>
        <strain evidence="1">AF72</strain>
    </source>
</reference>
<sequence length="91" mass="10682">MDKGLVLKCTDHVNALMCDNLKIRKKNPVVYLELLQMLTGKHPPIKRDQKKIYARCEKKNIVPYYNIAIEVKPWEDNGMIAVECKLIKKWI</sequence>
<proteinExistence type="predicted"/>
<evidence type="ECO:0000313" key="1">
    <source>
        <dbReference type="EMBL" id="CAJ0565837.1"/>
    </source>
</evidence>
<feature type="non-terminal residue" evidence="1">
    <location>
        <position position="91"/>
    </location>
</feature>
<name>A0AA36FUU8_9BILA</name>
<keyword evidence="2" id="KW-1185">Reference proteome</keyword>
<accession>A0AA36FUU8</accession>
<dbReference type="AlphaFoldDB" id="A0AA36FUU8"/>
<gene>
    <name evidence="1" type="ORF">MSPICULIGERA_LOCUS4464</name>
</gene>
<dbReference type="EMBL" id="CATQJA010001115">
    <property type="protein sequence ID" value="CAJ0565837.1"/>
    <property type="molecule type" value="Genomic_DNA"/>
</dbReference>
<protein>
    <submittedName>
        <fullName evidence="1">Uncharacterized protein</fullName>
    </submittedName>
</protein>